<dbReference type="InterPro" id="IPR032675">
    <property type="entry name" value="LRR_dom_sf"/>
</dbReference>
<dbReference type="InterPro" id="IPR001611">
    <property type="entry name" value="Leu-rich_rpt"/>
</dbReference>
<feature type="domain" description="U2A'/phosphoprotein 32 family A C-terminal" evidence="10">
    <location>
        <begin position="111"/>
        <end position="129"/>
    </location>
</feature>
<evidence type="ECO:0000256" key="5">
    <source>
        <dbReference type="ARBA" id="ARBA00023054"/>
    </source>
</evidence>
<dbReference type="InterPro" id="IPR003603">
    <property type="entry name" value="U2A'_phosphoprotein32A_C"/>
</dbReference>
<evidence type="ECO:0000256" key="2">
    <source>
        <dbReference type="ARBA" id="ARBA00022490"/>
    </source>
</evidence>
<sequence length="671" mass="76296">MALTLTEDVIRSRVNLTHDNLEDVKSLSLPGTYHEKIVSLGSALRKFSRLKSLDLSRNALESLEGVDCLTMLEKLNLYYNNIASLEELGRLKNTPNLKELDLRLNPVTRSEPDYRLYLIHMLPSLQKLDDRSVRDRERQAALTHFSSSQATEMTYHPPKKEGTQKSPHPRVELTSKLGKPSVLDEDDVAVLDLVALKDGELSRPRPLTGSAAREPAMEEYSLEMLKSLSSQDEPLTTNGEPTLPPPGKKRPSSLPPPRNDGEMMPGLKDRYPNIASIAADDLYPDEVDAYSKYKSHGFFTPHPAKDSDEDNTGDISQVPTEKAAYPPPPDLPPHRGSHDREREREREHERRSHIVDGGDGDSRQRHRRTHSVPSTNVETFPTERAIPEPTRALHQSLRPSANRFDAGLIQVRLDDRPAVKRMLFQLLDLVDRYWNGSKSLHQHAKFLGLALDVVDDFSKDGPLVGMQSDVNTLKQRVERLQEENTTLRERQSRQRSDHDTTTASEVQLKVSLKQACADVERLREELQHYVKENSRLQRKLDQQEVSVPHSGSGAASSSHSIHLDDLSRQNEALSREIEGLRGRLKQYAQMQELASMLQESHKSLVQTNDHLMKEMEEERRRHRHEVEQMHWSYDQLKKTISYLPSSIKPDSTMVTNNSISRIGHSRDGGDR</sequence>
<dbReference type="SMART" id="SM00446">
    <property type="entry name" value="LRRcap"/>
    <property type="match status" value="1"/>
</dbReference>
<feature type="compositionally biased region" description="Basic and acidic residues" evidence="9">
    <location>
        <begin position="332"/>
        <end position="363"/>
    </location>
</feature>
<dbReference type="Pfam" id="PF14580">
    <property type="entry name" value="LRR_9"/>
    <property type="match status" value="1"/>
</dbReference>
<evidence type="ECO:0000256" key="9">
    <source>
        <dbReference type="SAM" id="MobiDB-lite"/>
    </source>
</evidence>
<feature type="compositionally biased region" description="Basic and acidic residues" evidence="9">
    <location>
        <begin position="481"/>
        <end position="500"/>
    </location>
</feature>
<feature type="compositionally biased region" description="Basic and acidic residues" evidence="9">
    <location>
        <begin position="158"/>
        <end position="173"/>
    </location>
</feature>
<keyword evidence="6" id="KW-0206">Cytoskeleton</keyword>
<dbReference type="EMBL" id="JACVVK020000053">
    <property type="protein sequence ID" value="KAK7498086.1"/>
    <property type="molecule type" value="Genomic_DNA"/>
</dbReference>
<dbReference type="FunFam" id="3.80.10.10:FF:000489">
    <property type="entry name" value="Centrosomal protein of 72 kDa"/>
    <property type="match status" value="1"/>
</dbReference>
<gene>
    <name evidence="11" type="ORF">BaRGS_00010674</name>
</gene>
<dbReference type="SUPFAM" id="SSF52058">
    <property type="entry name" value="L domain-like"/>
    <property type="match status" value="1"/>
</dbReference>
<comment type="similarity">
    <text evidence="7">Belongs to the CEP72 family.</text>
</comment>
<evidence type="ECO:0000256" key="1">
    <source>
        <dbReference type="ARBA" id="ARBA00004300"/>
    </source>
</evidence>
<feature type="compositionally biased region" description="Polar residues" evidence="9">
    <location>
        <begin position="230"/>
        <end position="240"/>
    </location>
</feature>
<keyword evidence="12" id="KW-1185">Reference proteome</keyword>
<keyword evidence="3" id="KW-0433">Leucine-rich repeat</keyword>
<keyword evidence="5" id="KW-0175">Coiled coil</keyword>
<evidence type="ECO:0000313" key="12">
    <source>
        <dbReference type="Proteomes" id="UP001519460"/>
    </source>
</evidence>
<name>A0ABD0LF28_9CAEN</name>
<evidence type="ECO:0000256" key="4">
    <source>
        <dbReference type="ARBA" id="ARBA00022737"/>
    </source>
</evidence>
<dbReference type="Gene3D" id="3.80.10.10">
    <property type="entry name" value="Ribonuclease Inhibitor"/>
    <property type="match status" value="1"/>
</dbReference>
<evidence type="ECO:0000256" key="8">
    <source>
        <dbReference type="ARBA" id="ARBA00070210"/>
    </source>
</evidence>
<dbReference type="PROSITE" id="PS51450">
    <property type="entry name" value="LRR"/>
    <property type="match status" value="2"/>
</dbReference>
<feature type="compositionally biased region" description="Basic and acidic residues" evidence="9">
    <location>
        <begin position="130"/>
        <end position="139"/>
    </location>
</feature>
<dbReference type="PANTHER" id="PTHR23311">
    <property type="entry name" value="HEAT SHOCK REGULATED 2"/>
    <property type="match status" value="1"/>
</dbReference>
<evidence type="ECO:0000313" key="11">
    <source>
        <dbReference type="EMBL" id="KAK7498086.1"/>
    </source>
</evidence>
<keyword evidence="2" id="KW-0963">Cytoplasm</keyword>
<dbReference type="AlphaFoldDB" id="A0ABD0LF28"/>
<dbReference type="PANTHER" id="PTHR23311:SF5">
    <property type="entry name" value="CENTROSOMAL PROTEIN OF 72 KDA"/>
    <property type="match status" value="1"/>
</dbReference>
<keyword evidence="4" id="KW-0677">Repeat</keyword>
<feature type="compositionally biased region" description="Low complexity" evidence="9">
    <location>
        <begin position="549"/>
        <end position="560"/>
    </location>
</feature>
<evidence type="ECO:0000256" key="3">
    <source>
        <dbReference type="ARBA" id="ARBA00022614"/>
    </source>
</evidence>
<evidence type="ECO:0000256" key="7">
    <source>
        <dbReference type="ARBA" id="ARBA00061023"/>
    </source>
</evidence>
<accession>A0ABD0LF28</accession>
<comment type="caution">
    <text evidence="11">The sequence shown here is derived from an EMBL/GenBank/DDBJ whole genome shotgun (WGS) entry which is preliminary data.</text>
</comment>
<dbReference type="GO" id="GO:0034451">
    <property type="term" value="C:centriolar satellite"/>
    <property type="evidence" value="ECO:0007669"/>
    <property type="project" value="UniProtKB-ARBA"/>
</dbReference>
<feature type="region of interest" description="Disordered" evidence="9">
    <location>
        <begin position="300"/>
        <end position="378"/>
    </location>
</feature>
<dbReference type="SMART" id="SM00365">
    <property type="entry name" value="LRR_SD22"/>
    <property type="match status" value="2"/>
</dbReference>
<organism evidence="11 12">
    <name type="scientific">Batillaria attramentaria</name>
    <dbReference type="NCBI Taxonomy" id="370345"/>
    <lineage>
        <taxon>Eukaryota</taxon>
        <taxon>Metazoa</taxon>
        <taxon>Spiralia</taxon>
        <taxon>Lophotrochozoa</taxon>
        <taxon>Mollusca</taxon>
        <taxon>Gastropoda</taxon>
        <taxon>Caenogastropoda</taxon>
        <taxon>Sorbeoconcha</taxon>
        <taxon>Cerithioidea</taxon>
        <taxon>Batillariidae</taxon>
        <taxon>Batillaria</taxon>
    </lineage>
</organism>
<comment type="subcellular location">
    <subcellularLocation>
        <location evidence="1">Cytoplasm</location>
        <location evidence="1">Cytoskeleton</location>
        <location evidence="1">Microtubule organizing center</location>
        <location evidence="1">Centrosome</location>
    </subcellularLocation>
</comment>
<feature type="region of interest" description="Disordered" evidence="9">
    <location>
        <begin position="130"/>
        <end position="179"/>
    </location>
</feature>
<evidence type="ECO:0000256" key="6">
    <source>
        <dbReference type="ARBA" id="ARBA00023212"/>
    </source>
</evidence>
<feature type="region of interest" description="Disordered" evidence="9">
    <location>
        <begin position="481"/>
        <end position="504"/>
    </location>
</feature>
<dbReference type="InterPro" id="IPR055320">
    <property type="entry name" value="CEP72-like"/>
</dbReference>
<evidence type="ECO:0000259" key="10">
    <source>
        <dbReference type="SMART" id="SM00446"/>
    </source>
</evidence>
<feature type="region of interest" description="Disordered" evidence="9">
    <location>
        <begin position="230"/>
        <end position="268"/>
    </location>
</feature>
<feature type="region of interest" description="Disordered" evidence="9">
    <location>
        <begin position="652"/>
        <end position="671"/>
    </location>
</feature>
<protein>
    <recommendedName>
        <fullName evidence="8">Centrosomal protein of 72 kDa</fullName>
    </recommendedName>
</protein>
<proteinExistence type="inferred from homology"/>
<dbReference type="Proteomes" id="UP001519460">
    <property type="component" value="Unassembled WGS sequence"/>
</dbReference>
<feature type="region of interest" description="Disordered" evidence="9">
    <location>
        <begin position="537"/>
        <end position="564"/>
    </location>
</feature>
<reference evidence="11 12" key="1">
    <citation type="journal article" date="2023" name="Sci. Data">
        <title>Genome assembly of the Korean intertidal mud-creeper Batillaria attramentaria.</title>
        <authorList>
            <person name="Patra A.K."/>
            <person name="Ho P.T."/>
            <person name="Jun S."/>
            <person name="Lee S.J."/>
            <person name="Kim Y."/>
            <person name="Won Y.J."/>
        </authorList>
    </citation>
    <scope>NUCLEOTIDE SEQUENCE [LARGE SCALE GENOMIC DNA]</scope>
    <source>
        <strain evidence="11">Wonlab-2016</strain>
    </source>
</reference>